<name>A0A0K0N7A2_9CAUD</name>
<dbReference type="EMBL" id="KR063281">
    <property type="protein sequence ID" value="AKJ72622.1"/>
    <property type="molecule type" value="Genomic_DNA"/>
</dbReference>
<dbReference type="Proteomes" id="UP000221359">
    <property type="component" value="Segment"/>
</dbReference>
<accession>A0A0K0N7A2</accession>
<sequence length="113" mass="12834">MTAVIKARKKPVEIEAVQVRKELTAVEAHEIYRWVESNTLGSFDVNQLWIDPENFTWPASGISIDARDGRVVIATLEGGHWVNPEDWIIRGIKGEFYSCKPDIFAATYDIVEN</sequence>
<gene>
    <name evidence="1" type="ORF">GMA2_84</name>
</gene>
<proteinExistence type="predicted"/>
<evidence type="ECO:0000313" key="2">
    <source>
        <dbReference type="Proteomes" id="UP000221359"/>
    </source>
</evidence>
<evidence type="ECO:0000313" key="1">
    <source>
        <dbReference type="EMBL" id="AKJ72622.1"/>
    </source>
</evidence>
<organism evidence="1 2">
    <name type="scientific">Gordonia phage GMA2</name>
    <dbReference type="NCBI Taxonomy" id="1647283"/>
    <lineage>
        <taxon>Viruses</taxon>
        <taxon>Duplodnaviria</taxon>
        <taxon>Heunggongvirae</taxon>
        <taxon>Uroviricota</taxon>
        <taxon>Caudoviricetes</taxon>
        <taxon>Gimaduovirus</taxon>
        <taxon>Gimaduovirus GMA2</taxon>
    </lineage>
</organism>
<protein>
    <submittedName>
        <fullName evidence="1">Uncharacterized protein</fullName>
    </submittedName>
</protein>
<keyword evidence="2" id="KW-1185">Reference proteome</keyword>
<reference evidence="1 2" key="1">
    <citation type="journal article" date="2015" name="PLoS ONE">
        <title>Lysis to Kill: Evaluation of the Lytic Abilities, and Genomics of Nine Bacteriophages Infective for Gordonia spp. and Their Potential Use in Activated Sludge Foam Biocontrol.</title>
        <authorList>
            <person name="Dyson Z.A."/>
            <person name="Tucci J."/>
            <person name="Seviour R.J."/>
            <person name="Petrovski S."/>
        </authorList>
    </citation>
    <scope>NUCLEOTIDE SEQUENCE [LARGE SCALE GENOMIC DNA]</scope>
</reference>